<proteinExistence type="inferred from homology"/>
<keyword evidence="6 10" id="KW-1133">Transmembrane helix</keyword>
<dbReference type="EMBL" id="JAGIZB010000012">
    <property type="protein sequence ID" value="MBP0445913.1"/>
    <property type="molecule type" value="Genomic_DNA"/>
</dbReference>
<dbReference type="PANTHER" id="PTHR43099:SF5">
    <property type="entry name" value="HLYC_CORC FAMILY TRANSPORTER"/>
    <property type="match status" value="1"/>
</dbReference>
<evidence type="ECO:0000256" key="11">
    <source>
        <dbReference type="SAM" id="Phobius"/>
    </source>
</evidence>
<evidence type="ECO:0000256" key="2">
    <source>
        <dbReference type="ARBA" id="ARBA00006446"/>
    </source>
</evidence>
<sequence length="439" mass="46866">MIEIAVVVALILLNGVFSCSELAVVSSRPRRLQAMAEAGSKGARAALVLREDPGRFLSTVQIGITLVGILAGAFSGEALGGRLSAWFQTLGMPAGIASPLGFGLVIAVVTYLSIVIGELVPKRFALRNPEGFASVIAPLMTFLSRVALPVAWLLDASTGAVFRLLGVGPQEESKITDEEIRSLVADAESSGTIASAERHLISGVMRLGDRPVRGIMTPRTEVEWVDINADEARIREILSTTHHSRLPVGEGSTEALIGVIQTRELLARVLAGQPLDLRSLIRPVQVIPETADALDAMALLQAAEVPVVLVHDEYGHFEGLVTPADLLETIAGVFRTDLDHSDDAGAVQRQDGSWLLAGWLPADEMAEHLAVSLPAERNYHTVAGHVLATLGRLPRTGESVNIGAWRFEVVDLDHNRIDKVLATRIAAADQVRAGLHRAA</sequence>
<evidence type="ECO:0000313" key="15">
    <source>
        <dbReference type="Proteomes" id="UP000681594"/>
    </source>
</evidence>
<evidence type="ECO:0000256" key="9">
    <source>
        <dbReference type="PROSITE-ProRule" id="PRU00703"/>
    </source>
</evidence>
<dbReference type="Gene3D" id="3.30.465.10">
    <property type="match status" value="1"/>
</dbReference>
<keyword evidence="3" id="KW-1003">Cell membrane</keyword>
<dbReference type="Pfam" id="PF01595">
    <property type="entry name" value="CNNM"/>
    <property type="match status" value="1"/>
</dbReference>
<protein>
    <submittedName>
        <fullName evidence="14">HlyC/CorC family transporter</fullName>
    </submittedName>
</protein>
<feature type="transmembrane region" description="Helical" evidence="11">
    <location>
        <begin position="6"/>
        <end position="25"/>
    </location>
</feature>
<keyword evidence="5" id="KW-0677">Repeat</keyword>
<dbReference type="InterPro" id="IPR046342">
    <property type="entry name" value="CBS_dom_sf"/>
</dbReference>
<dbReference type="SUPFAM" id="SSF56176">
    <property type="entry name" value="FAD-binding/transporter-associated domain-like"/>
    <property type="match status" value="1"/>
</dbReference>
<organism evidence="14 15">
    <name type="scientific">Pararoseomonas baculiformis</name>
    <dbReference type="NCBI Taxonomy" id="2820812"/>
    <lineage>
        <taxon>Bacteria</taxon>
        <taxon>Pseudomonadati</taxon>
        <taxon>Pseudomonadota</taxon>
        <taxon>Alphaproteobacteria</taxon>
        <taxon>Acetobacterales</taxon>
        <taxon>Acetobacteraceae</taxon>
        <taxon>Pararoseomonas</taxon>
    </lineage>
</organism>
<feature type="domain" description="CNNM transmembrane" evidence="13">
    <location>
        <begin position="1"/>
        <end position="197"/>
    </location>
</feature>
<feature type="transmembrane region" description="Helical" evidence="11">
    <location>
        <begin position="132"/>
        <end position="154"/>
    </location>
</feature>
<keyword evidence="7 9" id="KW-0129">CBS domain</keyword>
<dbReference type="Proteomes" id="UP000681594">
    <property type="component" value="Unassembled WGS sequence"/>
</dbReference>
<dbReference type="SUPFAM" id="SSF54631">
    <property type="entry name" value="CBS-domain pair"/>
    <property type="match status" value="1"/>
</dbReference>
<feature type="transmembrane region" description="Helical" evidence="11">
    <location>
        <begin position="96"/>
        <end position="120"/>
    </location>
</feature>
<evidence type="ECO:0000259" key="13">
    <source>
        <dbReference type="PROSITE" id="PS51846"/>
    </source>
</evidence>
<dbReference type="InterPro" id="IPR002550">
    <property type="entry name" value="CNNM"/>
</dbReference>
<dbReference type="InterPro" id="IPR044751">
    <property type="entry name" value="Ion_transp-like_CBS"/>
</dbReference>
<evidence type="ECO:0000256" key="7">
    <source>
        <dbReference type="ARBA" id="ARBA00023122"/>
    </source>
</evidence>
<evidence type="ECO:0000313" key="14">
    <source>
        <dbReference type="EMBL" id="MBP0445913.1"/>
    </source>
</evidence>
<keyword evidence="15" id="KW-1185">Reference proteome</keyword>
<evidence type="ECO:0000256" key="3">
    <source>
        <dbReference type="ARBA" id="ARBA00022475"/>
    </source>
</evidence>
<evidence type="ECO:0000256" key="8">
    <source>
        <dbReference type="ARBA" id="ARBA00023136"/>
    </source>
</evidence>
<evidence type="ECO:0000256" key="10">
    <source>
        <dbReference type="PROSITE-ProRule" id="PRU01193"/>
    </source>
</evidence>
<dbReference type="Pfam" id="PF03471">
    <property type="entry name" value="CorC_HlyC"/>
    <property type="match status" value="1"/>
</dbReference>
<accession>A0ABS4AHB4</accession>
<comment type="similarity">
    <text evidence="2">Belongs to the UPF0053 family. Hemolysin C subfamily.</text>
</comment>
<feature type="domain" description="CBS" evidence="12">
    <location>
        <begin position="216"/>
        <end position="277"/>
    </location>
</feature>
<evidence type="ECO:0000256" key="5">
    <source>
        <dbReference type="ARBA" id="ARBA00022737"/>
    </source>
</evidence>
<evidence type="ECO:0000256" key="6">
    <source>
        <dbReference type="ARBA" id="ARBA00022989"/>
    </source>
</evidence>
<evidence type="ECO:0000256" key="1">
    <source>
        <dbReference type="ARBA" id="ARBA00004651"/>
    </source>
</evidence>
<dbReference type="CDD" id="cd04590">
    <property type="entry name" value="CBS_pair_CorC_HlyC_assoc"/>
    <property type="match status" value="1"/>
</dbReference>
<dbReference type="InterPro" id="IPR051676">
    <property type="entry name" value="UPF0053_domain"/>
</dbReference>
<comment type="caution">
    <text evidence="14">The sequence shown here is derived from an EMBL/GenBank/DDBJ whole genome shotgun (WGS) entry which is preliminary data.</text>
</comment>
<dbReference type="InterPro" id="IPR016169">
    <property type="entry name" value="FAD-bd_PCMH_sub2"/>
</dbReference>
<dbReference type="InterPro" id="IPR036318">
    <property type="entry name" value="FAD-bd_PCMH-like_sf"/>
</dbReference>
<reference evidence="14 15" key="1">
    <citation type="submission" date="2021-03" db="EMBL/GenBank/DDBJ databases">
        <authorList>
            <person name="So Y."/>
        </authorList>
    </citation>
    <scope>NUCLEOTIDE SEQUENCE [LARGE SCALE GENOMIC DNA]</scope>
    <source>
        <strain evidence="14 15">SSH11</strain>
    </source>
</reference>
<dbReference type="PANTHER" id="PTHR43099">
    <property type="entry name" value="UPF0053 PROTEIN YRKA"/>
    <property type="match status" value="1"/>
</dbReference>
<gene>
    <name evidence="14" type="ORF">J8J14_14140</name>
</gene>
<dbReference type="Gene3D" id="3.10.580.10">
    <property type="entry name" value="CBS-domain"/>
    <property type="match status" value="1"/>
</dbReference>
<name>A0ABS4AHB4_9PROT</name>
<feature type="transmembrane region" description="Helical" evidence="11">
    <location>
        <begin position="56"/>
        <end position="76"/>
    </location>
</feature>
<dbReference type="InterPro" id="IPR005170">
    <property type="entry name" value="Transptr-assoc_dom"/>
</dbReference>
<dbReference type="SMART" id="SM01091">
    <property type="entry name" value="CorC_HlyC"/>
    <property type="match status" value="1"/>
</dbReference>
<dbReference type="InterPro" id="IPR000644">
    <property type="entry name" value="CBS_dom"/>
</dbReference>
<dbReference type="PROSITE" id="PS51846">
    <property type="entry name" value="CNNM"/>
    <property type="match status" value="1"/>
</dbReference>
<evidence type="ECO:0000259" key="12">
    <source>
        <dbReference type="PROSITE" id="PS51371"/>
    </source>
</evidence>
<dbReference type="RefSeq" id="WP_209380173.1">
    <property type="nucleotide sequence ID" value="NZ_JAGIZB010000012.1"/>
</dbReference>
<keyword evidence="4 10" id="KW-0812">Transmembrane</keyword>
<dbReference type="Pfam" id="PF00571">
    <property type="entry name" value="CBS"/>
    <property type="match status" value="1"/>
</dbReference>
<comment type="subcellular location">
    <subcellularLocation>
        <location evidence="1">Cell membrane</location>
        <topology evidence="1">Multi-pass membrane protein</topology>
    </subcellularLocation>
</comment>
<keyword evidence="8 10" id="KW-0472">Membrane</keyword>
<evidence type="ECO:0000256" key="4">
    <source>
        <dbReference type="ARBA" id="ARBA00022692"/>
    </source>
</evidence>
<dbReference type="PROSITE" id="PS51371">
    <property type="entry name" value="CBS"/>
    <property type="match status" value="2"/>
</dbReference>
<feature type="domain" description="CBS" evidence="12">
    <location>
        <begin position="280"/>
        <end position="338"/>
    </location>
</feature>